<feature type="compositionally biased region" description="Gly residues" evidence="1">
    <location>
        <begin position="88"/>
        <end position="97"/>
    </location>
</feature>
<name>A0A0D7AVB0_9AGAR</name>
<proteinExistence type="predicted"/>
<protein>
    <recommendedName>
        <fullName evidence="2">Zn(2)-C6 fungal-type domain-containing protein</fullName>
    </recommendedName>
</protein>
<gene>
    <name evidence="3" type="ORF">CYLTODRAFT_204978</name>
</gene>
<sequence>MSTRPRSMVGPGTSMQHLPPARSGHGSPTMDPHAMHQQPPHPSPHQQHNPSPQQHPSSFQQTLQQQHHGQRSGNPSPTIHQSPLSAHGDGGGGGGGALETPTRKPKGPSVRKACVACHTGKTRCSESLPCQACVKRGIAATCAYPDPSNALSTNGGGSNQTSPQQAPPTTLNPAVLSQGGGGVISKEPTFQVTLGPTTTAGSSTAYSTAYGGAQYYTDTHGRFTGASSSSFRPAKRAREEEEDGQEHPSPAPPPPPPQQQQQSGGKMPPPPTPPKGRPLTEGEAAALTHPGGGMPGWTRGDIFVGSSAPIRIDPRLPVKLVLGEGGLVNFIIGDGM</sequence>
<feature type="compositionally biased region" description="Pro residues" evidence="1">
    <location>
        <begin position="249"/>
        <end position="258"/>
    </location>
</feature>
<feature type="compositionally biased region" description="Polar residues" evidence="1">
    <location>
        <begin position="153"/>
        <end position="172"/>
    </location>
</feature>
<feature type="region of interest" description="Disordered" evidence="1">
    <location>
        <begin position="221"/>
        <end position="300"/>
    </location>
</feature>
<dbReference type="InterPro" id="IPR001138">
    <property type="entry name" value="Zn2Cys6_DnaBD"/>
</dbReference>
<dbReference type="Pfam" id="PF00172">
    <property type="entry name" value="Zn_clus"/>
    <property type="match status" value="1"/>
</dbReference>
<evidence type="ECO:0000259" key="2">
    <source>
        <dbReference type="PROSITE" id="PS50048"/>
    </source>
</evidence>
<evidence type="ECO:0000313" key="4">
    <source>
        <dbReference type="Proteomes" id="UP000054007"/>
    </source>
</evidence>
<feature type="compositionally biased region" description="Low complexity" evidence="1">
    <location>
        <begin position="44"/>
        <end position="67"/>
    </location>
</feature>
<dbReference type="AlphaFoldDB" id="A0A0D7AVB0"/>
<accession>A0A0D7AVB0</accession>
<dbReference type="CDD" id="cd00067">
    <property type="entry name" value="GAL4"/>
    <property type="match status" value="1"/>
</dbReference>
<evidence type="ECO:0000256" key="1">
    <source>
        <dbReference type="SAM" id="MobiDB-lite"/>
    </source>
</evidence>
<dbReference type="EMBL" id="KN880873">
    <property type="protein sequence ID" value="KIY61779.1"/>
    <property type="molecule type" value="Genomic_DNA"/>
</dbReference>
<feature type="compositionally biased region" description="Pro residues" evidence="1">
    <location>
        <begin position="267"/>
        <end position="276"/>
    </location>
</feature>
<dbReference type="Gene3D" id="4.10.240.10">
    <property type="entry name" value="Zn(2)-C6 fungal-type DNA-binding domain"/>
    <property type="match status" value="1"/>
</dbReference>
<dbReference type="GO" id="GO:0000981">
    <property type="term" value="F:DNA-binding transcription factor activity, RNA polymerase II-specific"/>
    <property type="evidence" value="ECO:0007669"/>
    <property type="project" value="InterPro"/>
</dbReference>
<feature type="domain" description="Zn(2)-C6 fungal-type" evidence="2">
    <location>
        <begin position="113"/>
        <end position="144"/>
    </location>
</feature>
<reference evidence="3 4" key="1">
    <citation type="journal article" date="2015" name="Fungal Genet. Biol.">
        <title>Evolution of novel wood decay mechanisms in Agaricales revealed by the genome sequences of Fistulina hepatica and Cylindrobasidium torrendii.</title>
        <authorList>
            <person name="Floudas D."/>
            <person name="Held B.W."/>
            <person name="Riley R."/>
            <person name="Nagy L.G."/>
            <person name="Koehler G."/>
            <person name="Ransdell A.S."/>
            <person name="Younus H."/>
            <person name="Chow J."/>
            <person name="Chiniquy J."/>
            <person name="Lipzen A."/>
            <person name="Tritt A."/>
            <person name="Sun H."/>
            <person name="Haridas S."/>
            <person name="LaButti K."/>
            <person name="Ohm R.A."/>
            <person name="Kues U."/>
            <person name="Blanchette R.A."/>
            <person name="Grigoriev I.V."/>
            <person name="Minto R.E."/>
            <person name="Hibbett D.S."/>
        </authorList>
    </citation>
    <scope>NUCLEOTIDE SEQUENCE [LARGE SCALE GENOMIC DNA]</scope>
    <source>
        <strain evidence="3 4">FP15055 ss-10</strain>
    </source>
</reference>
<feature type="compositionally biased region" description="Polar residues" evidence="1">
    <location>
        <begin position="73"/>
        <end position="84"/>
    </location>
</feature>
<dbReference type="OrthoDB" id="1747771at2759"/>
<feature type="region of interest" description="Disordered" evidence="1">
    <location>
        <begin position="1"/>
        <end position="110"/>
    </location>
</feature>
<organism evidence="3 4">
    <name type="scientific">Cylindrobasidium torrendii FP15055 ss-10</name>
    <dbReference type="NCBI Taxonomy" id="1314674"/>
    <lineage>
        <taxon>Eukaryota</taxon>
        <taxon>Fungi</taxon>
        <taxon>Dikarya</taxon>
        <taxon>Basidiomycota</taxon>
        <taxon>Agaricomycotina</taxon>
        <taxon>Agaricomycetes</taxon>
        <taxon>Agaricomycetidae</taxon>
        <taxon>Agaricales</taxon>
        <taxon>Marasmiineae</taxon>
        <taxon>Physalacriaceae</taxon>
        <taxon>Cylindrobasidium</taxon>
    </lineage>
</organism>
<evidence type="ECO:0000313" key="3">
    <source>
        <dbReference type="EMBL" id="KIY61779.1"/>
    </source>
</evidence>
<keyword evidence="4" id="KW-1185">Reference proteome</keyword>
<dbReference type="GO" id="GO:0008270">
    <property type="term" value="F:zinc ion binding"/>
    <property type="evidence" value="ECO:0007669"/>
    <property type="project" value="InterPro"/>
</dbReference>
<dbReference type="SUPFAM" id="SSF57701">
    <property type="entry name" value="Zn2/Cys6 DNA-binding domain"/>
    <property type="match status" value="1"/>
</dbReference>
<dbReference type="Proteomes" id="UP000054007">
    <property type="component" value="Unassembled WGS sequence"/>
</dbReference>
<dbReference type="InterPro" id="IPR036864">
    <property type="entry name" value="Zn2-C6_fun-type_DNA-bd_sf"/>
</dbReference>
<dbReference type="PROSITE" id="PS50048">
    <property type="entry name" value="ZN2_CY6_FUNGAL_2"/>
    <property type="match status" value="1"/>
</dbReference>
<feature type="region of interest" description="Disordered" evidence="1">
    <location>
        <begin position="153"/>
        <end position="183"/>
    </location>
</feature>
<dbReference type="PROSITE" id="PS00463">
    <property type="entry name" value="ZN2_CY6_FUNGAL_1"/>
    <property type="match status" value="1"/>
</dbReference>
<dbReference type="SMART" id="SM00066">
    <property type="entry name" value="GAL4"/>
    <property type="match status" value="1"/>
</dbReference>